<organism evidence="6 7">
    <name type="scientific">Lasiosphaeris hirsuta</name>
    <dbReference type="NCBI Taxonomy" id="260670"/>
    <lineage>
        <taxon>Eukaryota</taxon>
        <taxon>Fungi</taxon>
        <taxon>Dikarya</taxon>
        <taxon>Ascomycota</taxon>
        <taxon>Pezizomycotina</taxon>
        <taxon>Sordariomycetes</taxon>
        <taxon>Sordariomycetidae</taxon>
        <taxon>Sordariales</taxon>
        <taxon>Lasiosphaeriaceae</taxon>
        <taxon>Lasiosphaeris</taxon>
    </lineage>
</organism>
<sequence length="547" mass="57698">MRAGLWTGLVAVIIALLAQLLIAGIQYLLNKNVDFPPSILAMAVVFSVFLACGRILPGVELFYMRHLRQPADLLNRHMSIGFTIPFVMICRNPLASPHTIGLIILCFVLTGVLNTFSTYALSLPLQGLMVRWDKRFCGKQTSKAEGLRVGGPVSESEGQKRLFHESASISSSVSVGLDPEVAPDEDRQQSFNVTDAANAQPHTKLARFFTFALNYPMLLLSWTLTLTVGLPLRLVSPATTVLSTTLLSAIWLTTLTLQSHLKTTTSLPPALRTLLSGLTNAVLCTSLALIALAFAESAASRQPLHAVLATLQTNMTLPDLILSATTTSTTPRPVPTMAAGDIALCILNAGLVSWGLKLYEYRAQLLSRAGLTVFSVSSLLALGNVALGPLLARAVGLGPASRDLAFAARSVTLALGSPVMAMLGGDGGLNAAIVVVSGIVFQMGLGFGVGGWMERRVRGFVGAWGASAAAACCRDHADDPRTVAAGVTIGINAAAMGTAYLYEVKSDAAPYSALSMMALGIMTVVFSTIQPLAHWVVEHVSSAATNA</sequence>
<feature type="transmembrane region" description="Helical" evidence="5">
    <location>
        <begin position="431"/>
        <end position="453"/>
    </location>
</feature>
<dbReference type="AlphaFoldDB" id="A0AA40A9W9"/>
<feature type="transmembrane region" description="Helical" evidence="5">
    <location>
        <begin position="274"/>
        <end position="295"/>
    </location>
</feature>
<feature type="transmembrane region" description="Helical" evidence="5">
    <location>
        <begin position="77"/>
        <end position="94"/>
    </location>
</feature>
<protein>
    <recommendedName>
        <fullName evidence="8">LrgB-like protein</fullName>
    </recommendedName>
</protein>
<gene>
    <name evidence="6" type="ORF">B0H67DRAFT_492063</name>
</gene>
<keyword evidence="4 5" id="KW-0472">Membrane</keyword>
<evidence type="ECO:0000313" key="6">
    <source>
        <dbReference type="EMBL" id="KAK0711929.1"/>
    </source>
</evidence>
<proteinExistence type="predicted"/>
<name>A0AA40A9W9_9PEZI</name>
<evidence type="ECO:0000256" key="3">
    <source>
        <dbReference type="ARBA" id="ARBA00022989"/>
    </source>
</evidence>
<evidence type="ECO:0000256" key="1">
    <source>
        <dbReference type="ARBA" id="ARBA00004141"/>
    </source>
</evidence>
<dbReference type="InterPro" id="IPR007300">
    <property type="entry name" value="CidB/LrgB"/>
</dbReference>
<feature type="transmembrane region" description="Helical" evidence="5">
    <location>
        <begin position="35"/>
        <end position="56"/>
    </location>
</feature>
<comment type="subcellular location">
    <subcellularLocation>
        <location evidence="1">Membrane</location>
        <topology evidence="1">Multi-pass membrane protein</topology>
    </subcellularLocation>
</comment>
<dbReference type="PANTHER" id="PTHR30249">
    <property type="entry name" value="PUTATIVE SEROTONIN TRANSPORTER"/>
    <property type="match status" value="1"/>
</dbReference>
<feature type="transmembrane region" description="Helical" evidence="5">
    <location>
        <begin position="514"/>
        <end position="537"/>
    </location>
</feature>
<dbReference type="Proteomes" id="UP001172102">
    <property type="component" value="Unassembled WGS sequence"/>
</dbReference>
<evidence type="ECO:0000256" key="5">
    <source>
        <dbReference type="SAM" id="Phobius"/>
    </source>
</evidence>
<accession>A0AA40A9W9</accession>
<dbReference type="EMBL" id="JAUKUA010000005">
    <property type="protein sequence ID" value="KAK0711929.1"/>
    <property type="molecule type" value="Genomic_DNA"/>
</dbReference>
<feature type="transmembrane region" description="Helical" evidence="5">
    <location>
        <begin position="371"/>
        <end position="392"/>
    </location>
</feature>
<dbReference type="PANTHER" id="PTHR30249:SF0">
    <property type="entry name" value="PLASTIDAL GLYCOLATE_GLYCERATE TRANSLOCATOR 1, CHLOROPLASTIC"/>
    <property type="match status" value="1"/>
</dbReference>
<keyword evidence="2 5" id="KW-0812">Transmembrane</keyword>
<feature type="transmembrane region" description="Helical" evidence="5">
    <location>
        <begin position="100"/>
        <end position="125"/>
    </location>
</feature>
<evidence type="ECO:0008006" key="8">
    <source>
        <dbReference type="Google" id="ProtNLM"/>
    </source>
</evidence>
<evidence type="ECO:0000256" key="4">
    <source>
        <dbReference type="ARBA" id="ARBA00023136"/>
    </source>
</evidence>
<evidence type="ECO:0000313" key="7">
    <source>
        <dbReference type="Proteomes" id="UP001172102"/>
    </source>
</evidence>
<reference evidence="6" key="1">
    <citation type="submission" date="2023-06" db="EMBL/GenBank/DDBJ databases">
        <title>Genome-scale phylogeny and comparative genomics of the fungal order Sordariales.</title>
        <authorList>
            <consortium name="Lawrence Berkeley National Laboratory"/>
            <person name="Hensen N."/>
            <person name="Bonometti L."/>
            <person name="Westerberg I."/>
            <person name="Brannstrom I.O."/>
            <person name="Guillou S."/>
            <person name="Cros-Aarteil S."/>
            <person name="Calhoun S."/>
            <person name="Haridas S."/>
            <person name="Kuo A."/>
            <person name="Mondo S."/>
            <person name="Pangilinan J."/>
            <person name="Riley R."/>
            <person name="Labutti K."/>
            <person name="Andreopoulos B."/>
            <person name="Lipzen A."/>
            <person name="Chen C."/>
            <person name="Yanf M."/>
            <person name="Daum C."/>
            <person name="Ng V."/>
            <person name="Clum A."/>
            <person name="Steindorff A."/>
            <person name="Ohm R."/>
            <person name="Martin F."/>
            <person name="Silar P."/>
            <person name="Natvig D."/>
            <person name="Lalanne C."/>
            <person name="Gautier V."/>
            <person name="Ament-Velasquez S.L."/>
            <person name="Kruys A."/>
            <person name="Hutchinson M.I."/>
            <person name="Powell A.J."/>
            <person name="Barry K."/>
            <person name="Miller A.N."/>
            <person name="Grigoriev I.V."/>
            <person name="Debuchy R."/>
            <person name="Gladieux P."/>
            <person name="Thoren M.H."/>
            <person name="Johannesson H."/>
        </authorList>
    </citation>
    <scope>NUCLEOTIDE SEQUENCE</scope>
    <source>
        <strain evidence="6">SMH4607-1</strain>
    </source>
</reference>
<keyword evidence="3 5" id="KW-1133">Transmembrane helix</keyword>
<dbReference type="GO" id="GO:0016020">
    <property type="term" value="C:membrane"/>
    <property type="evidence" value="ECO:0007669"/>
    <property type="project" value="UniProtKB-SubCell"/>
</dbReference>
<feature type="transmembrane region" description="Helical" evidence="5">
    <location>
        <begin position="483"/>
        <end position="502"/>
    </location>
</feature>
<evidence type="ECO:0000256" key="2">
    <source>
        <dbReference type="ARBA" id="ARBA00022692"/>
    </source>
</evidence>
<feature type="transmembrane region" description="Helical" evidence="5">
    <location>
        <begin position="208"/>
        <end position="228"/>
    </location>
</feature>
<feature type="transmembrane region" description="Helical" evidence="5">
    <location>
        <begin position="234"/>
        <end position="253"/>
    </location>
</feature>
<keyword evidence="7" id="KW-1185">Reference proteome</keyword>
<comment type="caution">
    <text evidence="6">The sequence shown here is derived from an EMBL/GenBank/DDBJ whole genome shotgun (WGS) entry which is preliminary data.</text>
</comment>
<feature type="transmembrane region" description="Helical" evidence="5">
    <location>
        <begin position="7"/>
        <end position="29"/>
    </location>
</feature>
<feature type="transmembrane region" description="Helical" evidence="5">
    <location>
        <begin position="338"/>
        <end position="359"/>
    </location>
</feature>
<dbReference type="Pfam" id="PF04172">
    <property type="entry name" value="LrgB"/>
    <property type="match status" value="2"/>
</dbReference>